<proteinExistence type="predicted"/>
<accession>A0A087AD08</accession>
<organism evidence="2 3">
    <name type="scientific">Bifidobacterium callitrichos DSM 23973</name>
    <dbReference type="NCBI Taxonomy" id="1437609"/>
    <lineage>
        <taxon>Bacteria</taxon>
        <taxon>Bacillati</taxon>
        <taxon>Actinomycetota</taxon>
        <taxon>Actinomycetes</taxon>
        <taxon>Bifidobacteriales</taxon>
        <taxon>Bifidobacteriaceae</taxon>
        <taxon>Bifidobacterium</taxon>
    </lineage>
</organism>
<dbReference type="EMBL" id="JGYS01000001">
    <property type="protein sequence ID" value="KFI56658.1"/>
    <property type="molecule type" value="Genomic_DNA"/>
</dbReference>
<evidence type="ECO:0000313" key="3">
    <source>
        <dbReference type="Proteomes" id="UP000029072"/>
    </source>
</evidence>
<feature type="transmembrane region" description="Helical" evidence="1">
    <location>
        <begin position="174"/>
        <end position="193"/>
    </location>
</feature>
<feature type="transmembrane region" description="Helical" evidence="1">
    <location>
        <begin position="12"/>
        <end position="34"/>
    </location>
</feature>
<protein>
    <submittedName>
        <fullName evidence="2">Uncharacterized protein</fullName>
    </submittedName>
</protein>
<keyword evidence="1" id="KW-1133">Transmembrane helix</keyword>
<feature type="transmembrane region" description="Helical" evidence="1">
    <location>
        <begin position="46"/>
        <end position="67"/>
    </location>
</feature>
<dbReference type="PROSITE" id="PS51257">
    <property type="entry name" value="PROKAR_LIPOPROTEIN"/>
    <property type="match status" value="1"/>
</dbReference>
<gene>
    <name evidence="2" type="ORF">BCAL_0263</name>
</gene>
<keyword evidence="1" id="KW-0812">Transmembrane</keyword>
<dbReference type="STRING" id="1437609.BCAL_0263"/>
<feature type="transmembrane region" description="Helical" evidence="1">
    <location>
        <begin position="120"/>
        <end position="153"/>
    </location>
</feature>
<name>A0A087AD08_9BIFI</name>
<evidence type="ECO:0000313" key="2">
    <source>
        <dbReference type="EMBL" id="KFI56658.1"/>
    </source>
</evidence>
<comment type="caution">
    <text evidence="2">The sequence shown here is derived from an EMBL/GenBank/DDBJ whole genome shotgun (WGS) entry which is preliminary data.</text>
</comment>
<dbReference type="Proteomes" id="UP000029072">
    <property type="component" value="Unassembled WGS sequence"/>
</dbReference>
<dbReference type="RefSeq" id="WP_052118927.1">
    <property type="nucleotide sequence ID" value="NZ_JDUV01000001.1"/>
</dbReference>
<keyword evidence="1" id="KW-0472">Membrane</keyword>
<dbReference type="AlphaFoldDB" id="A0A087AD08"/>
<feature type="transmembrane region" description="Helical" evidence="1">
    <location>
        <begin position="79"/>
        <end position="100"/>
    </location>
</feature>
<sequence length="211" mass="22561">MRTWMEGRHAMAVYAAAILGLATACPWMDIVLVLGPSKGAGSHLMISLADMMLLVCTHVMTWAFIPCMTHVDALGGKPIALDSAMASVAMLVYAIAVPWLRFVYSPTVDDAYTSVFGSLLVGTATAMTMLMVACIGADGALVGAVVVVLLIGGESWQTRLFGFSALPGDINQMTKLRAVLLIVLAAAVCWSWWSSRAGARPLLGRTLWERR</sequence>
<evidence type="ECO:0000256" key="1">
    <source>
        <dbReference type="SAM" id="Phobius"/>
    </source>
</evidence>
<reference evidence="2 3" key="1">
    <citation type="submission" date="2014-03" db="EMBL/GenBank/DDBJ databases">
        <title>Genomics of Bifidobacteria.</title>
        <authorList>
            <person name="Ventura M."/>
            <person name="Milani C."/>
            <person name="Lugli G.A."/>
        </authorList>
    </citation>
    <scope>NUCLEOTIDE SEQUENCE [LARGE SCALE GENOMIC DNA]</scope>
    <source>
        <strain evidence="2 3">DSM 23973</strain>
    </source>
</reference>